<feature type="compositionally biased region" description="Basic and acidic residues" evidence="1">
    <location>
        <begin position="235"/>
        <end position="252"/>
    </location>
</feature>
<feature type="non-terminal residue" evidence="2">
    <location>
        <position position="260"/>
    </location>
</feature>
<organism evidence="2 3">
    <name type="scientific">Perkinsus olseni</name>
    <name type="common">Perkinsus atlanticus</name>
    <dbReference type="NCBI Taxonomy" id="32597"/>
    <lineage>
        <taxon>Eukaryota</taxon>
        <taxon>Sar</taxon>
        <taxon>Alveolata</taxon>
        <taxon>Perkinsozoa</taxon>
        <taxon>Perkinsea</taxon>
        <taxon>Perkinsida</taxon>
        <taxon>Perkinsidae</taxon>
        <taxon>Perkinsus</taxon>
    </lineage>
</organism>
<accession>A0A7J6KNN8</accession>
<dbReference type="AlphaFoldDB" id="A0A7J6KNN8"/>
<evidence type="ECO:0000256" key="1">
    <source>
        <dbReference type="SAM" id="MobiDB-lite"/>
    </source>
</evidence>
<evidence type="ECO:0000313" key="3">
    <source>
        <dbReference type="Proteomes" id="UP000570595"/>
    </source>
</evidence>
<dbReference type="EMBL" id="JABAHT010001523">
    <property type="protein sequence ID" value="KAF4648925.1"/>
    <property type="molecule type" value="Genomic_DNA"/>
</dbReference>
<feature type="non-terminal residue" evidence="2">
    <location>
        <position position="1"/>
    </location>
</feature>
<evidence type="ECO:0000313" key="2">
    <source>
        <dbReference type="EMBL" id="KAF4648925.1"/>
    </source>
</evidence>
<dbReference type="Proteomes" id="UP000570595">
    <property type="component" value="Unassembled WGS sequence"/>
</dbReference>
<proteinExistence type="predicted"/>
<reference evidence="2 3" key="1">
    <citation type="submission" date="2020-04" db="EMBL/GenBank/DDBJ databases">
        <title>Perkinsus olseni comparative genomics.</title>
        <authorList>
            <person name="Bogema D.R."/>
        </authorList>
    </citation>
    <scope>NUCLEOTIDE SEQUENCE [LARGE SCALE GENOMIC DNA]</scope>
    <source>
        <strain evidence="2">ATCC PRA-179</strain>
    </source>
</reference>
<feature type="region of interest" description="Disordered" evidence="1">
    <location>
        <begin position="222"/>
        <end position="260"/>
    </location>
</feature>
<gene>
    <name evidence="2" type="ORF">FOZ61_002003</name>
</gene>
<name>A0A7J6KNN8_PEROL</name>
<comment type="caution">
    <text evidence="2">The sequence shown here is derived from an EMBL/GenBank/DDBJ whole genome shotgun (WGS) entry which is preliminary data.</text>
</comment>
<protein>
    <submittedName>
        <fullName evidence="2">Uncharacterized protein</fullName>
    </submittedName>
</protein>
<sequence>NFCERLTDMVIVVWRELKGILSMKGFAQWVLPKLQAWCCGGGLDGSLCLTLEITMCPEVNLDGVNEMGRAWIHQLKNKLYIICAISVPIWRNAGNWTWLLDPTLDISREPTMVSASRLSTYDEGTFVFFRKVVNYNEAEETYKLHAYRGNDSTMNKEKGVEFVDSQDESTTRYEQWNLNDLNVIGSDLSRTRPRVPSAAVYILGNCLDYTWRLVFNHHEGCTDGRSAPVNGSDDVQQKDTEEKASEKDKEVEHSEEEEAE</sequence>